<organism evidence="2">
    <name type="scientific">Salmonella enterica</name>
    <name type="common">Salmonella choleraesuis</name>
    <dbReference type="NCBI Taxonomy" id="28901"/>
    <lineage>
        <taxon>Bacteria</taxon>
        <taxon>Pseudomonadati</taxon>
        <taxon>Pseudomonadota</taxon>
        <taxon>Gammaproteobacteria</taxon>
        <taxon>Enterobacterales</taxon>
        <taxon>Enterobacteriaceae</taxon>
        <taxon>Salmonella</taxon>
    </lineage>
</organism>
<comment type="caution">
    <text evidence="2">The sequence shown here is derived from an EMBL/GenBank/DDBJ whole genome shotgun (WGS) entry which is preliminary data.</text>
</comment>
<dbReference type="EMBL" id="DAAXOF010000005">
    <property type="protein sequence ID" value="HAG1880980.1"/>
    <property type="molecule type" value="Genomic_DNA"/>
</dbReference>
<dbReference type="Gene3D" id="1.10.1660.60">
    <property type="entry name" value="Putative excisionased domain DUF1233"/>
    <property type="match status" value="1"/>
</dbReference>
<sequence length="85" mass="9692">MSTQNTQTIIYQIAPNDWVTEKLLIAATGLKPGTILRARKESWFVGREYKHITLDGEPKPNGECLYHLPTINRWIGNMPDPDVDL</sequence>
<dbReference type="AlphaFoldDB" id="A0A765FR40"/>
<evidence type="ECO:0000313" key="2">
    <source>
        <dbReference type="EMBL" id="HAG5355685.1"/>
    </source>
</evidence>
<dbReference type="Pfam" id="PF06806">
    <property type="entry name" value="DUF1233"/>
    <property type="match status" value="1"/>
</dbReference>
<reference evidence="2" key="1">
    <citation type="journal article" date="2018" name="Genome Biol.">
        <title>SKESA: strategic k-mer extension for scrupulous assemblies.</title>
        <authorList>
            <person name="Souvorov A."/>
            <person name="Agarwala R."/>
            <person name="Lipman D.J."/>
        </authorList>
    </citation>
    <scope>NUCLEOTIDE SEQUENCE</scope>
    <source>
        <strain evidence="2">MA.CK_98/00010293</strain>
        <strain evidence="1">MA.CK_98/00011463</strain>
    </source>
</reference>
<protein>
    <submittedName>
        <fullName evidence="2">Excisionase family protein</fullName>
    </submittedName>
</protein>
<proteinExistence type="predicted"/>
<dbReference type="EMBL" id="DAAYQT010000003">
    <property type="protein sequence ID" value="HAG5355685.1"/>
    <property type="molecule type" value="Genomic_DNA"/>
</dbReference>
<accession>A0A765FR40</accession>
<evidence type="ECO:0000313" key="1">
    <source>
        <dbReference type="EMBL" id="HAG1880980.1"/>
    </source>
</evidence>
<gene>
    <name evidence="2" type="ORF">G8O64_001238</name>
    <name evidence="1" type="ORF">G8V93_002441</name>
</gene>
<dbReference type="InterPro" id="IPR038146">
    <property type="entry name" value="933W_put_Xis_sf"/>
</dbReference>
<name>A0A765FR40_SALER</name>
<dbReference type="InterPro" id="IPR009634">
    <property type="entry name" value="Put_exci"/>
</dbReference>
<reference evidence="2" key="2">
    <citation type="submission" date="2020-02" db="EMBL/GenBank/DDBJ databases">
        <authorList>
            <consortium name="NCBI Pathogen Detection Project"/>
        </authorList>
    </citation>
    <scope>NUCLEOTIDE SEQUENCE</scope>
    <source>
        <strain evidence="2">MA.CK_98/00010293</strain>
        <strain evidence="1">MA.CK_98/00011463</strain>
    </source>
</reference>